<name>A0A109B8X5_HYPSL</name>
<keyword evidence="3" id="KW-0560">Oxidoreductase</keyword>
<reference evidence="5 6" key="1">
    <citation type="submission" date="2015-10" db="EMBL/GenBank/DDBJ databases">
        <title>Transcriptomic analysis of a linuron degrading triple-species bacterial consortium.</title>
        <authorList>
            <person name="Albers P."/>
        </authorList>
    </citation>
    <scope>NUCLEOTIDE SEQUENCE [LARGE SCALE GENOMIC DNA]</scope>
    <source>
        <strain evidence="5 6">WDL6</strain>
    </source>
</reference>
<evidence type="ECO:0000313" key="6">
    <source>
        <dbReference type="Proteomes" id="UP000059074"/>
    </source>
</evidence>
<dbReference type="PANTHER" id="PTHR22893">
    <property type="entry name" value="NADH OXIDOREDUCTASE-RELATED"/>
    <property type="match status" value="1"/>
</dbReference>
<dbReference type="EMBL" id="LMTR01000094">
    <property type="protein sequence ID" value="KWT64147.1"/>
    <property type="molecule type" value="Genomic_DNA"/>
</dbReference>
<organism evidence="5 6">
    <name type="scientific">Hyphomicrobium sulfonivorans</name>
    <dbReference type="NCBI Taxonomy" id="121290"/>
    <lineage>
        <taxon>Bacteria</taxon>
        <taxon>Pseudomonadati</taxon>
        <taxon>Pseudomonadota</taxon>
        <taxon>Alphaproteobacteria</taxon>
        <taxon>Hyphomicrobiales</taxon>
        <taxon>Hyphomicrobiaceae</taxon>
        <taxon>Hyphomicrobium</taxon>
    </lineage>
</organism>
<dbReference type="InterPro" id="IPR013785">
    <property type="entry name" value="Aldolase_TIM"/>
</dbReference>
<evidence type="ECO:0000256" key="3">
    <source>
        <dbReference type="ARBA" id="ARBA00023002"/>
    </source>
</evidence>
<dbReference type="Gene3D" id="3.20.20.70">
    <property type="entry name" value="Aldolase class I"/>
    <property type="match status" value="1"/>
</dbReference>
<dbReference type="SUPFAM" id="SSF51395">
    <property type="entry name" value="FMN-linked oxidoreductases"/>
    <property type="match status" value="1"/>
</dbReference>
<dbReference type="STRING" id="121290.APY04_3411"/>
<comment type="cofactor">
    <cofactor evidence="1">
        <name>FMN</name>
        <dbReference type="ChEBI" id="CHEBI:58210"/>
    </cofactor>
</comment>
<dbReference type="GO" id="GO:0016628">
    <property type="term" value="F:oxidoreductase activity, acting on the CH-CH group of donors, NAD or NADP as acceptor"/>
    <property type="evidence" value="ECO:0007669"/>
    <property type="project" value="UniProtKB-ARBA"/>
</dbReference>
<dbReference type="OrthoDB" id="9804454at2"/>
<dbReference type="NCBIfam" id="NF007899">
    <property type="entry name" value="PRK10605.1"/>
    <property type="match status" value="1"/>
</dbReference>
<dbReference type="RefSeq" id="WP_068465027.1">
    <property type="nucleotide sequence ID" value="NZ_LMTR01000094.1"/>
</dbReference>
<dbReference type="CDD" id="cd02933">
    <property type="entry name" value="OYE_like_FMN"/>
    <property type="match status" value="1"/>
</dbReference>
<dbReference type="InterPro" id="IPR001155">
    <property type="entry name" value="OxRdtase_FMN_N"/>
</dbReference>
<evidence type="ECO:0000256" key="2">
    <source>
        <dbReference type="ARBA" id="ARBA00005979"/>
    </source>
</evidence>
<dbReference type="GO" id="GO:0005829">
    <property type="term" value="C:cytosol"/>
    <property type="evidence" value="ECO:0007669"/>
    <property type="project" value="UniProtKB-ARBA"/>
</dbReference>
<comment type="caution">
    <text evidence="5">The sequence shown here is derived from an EMBL/GenBank/DDBJ whole genome shotgun (WGS) entry which is preliminary data.</text>
</comment>
<dbReference type="InterPro" id="IPR045247">
    <property type="entry name" value="Oye-like"/>
</dbReference>
<dbReference type="Proteomes" id="UP000059074">
    <property type="component" value="Unassembled WGS sequence"/>
</dbReference>
<proteinExistence type="inferred from homology"/>
<dbReference type="Pfam" id="PF00724">
    <property type="entry name" value="Oxidored_FMN"/>
    <property type="match status" value="1"/>
</dbReference>
<protein>
    <submittedName>
        <fullName evidence="5">NADH:flavin oxidoreductase/NADH oxidase</fullName>
    </submittedName>
</protein>
<dbReference type="AlphaFoldDB" id="A0A109B8X5"/>
<dbReference type="GO" id="GO:0010181">
    <property type="term" value="F:FMN binding"/>
    <property type="evidence" value="ECO:0007669"/>
    <property type="project" value="InterPro"/>
</dbReference>
<dbReference type="PANTHER" id="PTHR22893:SF91">
    <property type="entry name" value="NADPH DEHYDROGENASE 2-RELATED"/>
    <property type="match status" value="1"/>
</dbReference>
<evidence type="ECO:0000313" key="5">
    <source>
        <dbReference type="EMBL" id="KWT64147.1"/>
    </source>
</evidence>
<dbReference type="PATRIC" id="fig|121290.4.peg.1774"/>
<evidence type="ECO:0000259" key="4">
    <source>
        <dbReference type="Pfam" id="PF00724"/>
    </source>
</evidence>
<evidence type="ECO:0000256" key="1">
    <source>
        <dbReference type="ARBA" id="ARBA00001917"/>
    </source>
</evidence>
<dbReference type="FunFam" id="3.20.20.70:FF:000059">
    <property type="entry name" value="N-ethylmaleimide reductase, FMN-linked"/>
    <property type="match status" value="1"/>
</dbReference>
<gene>
    <name evidence="5" type="ORF">APY04_3411</name>
</gene>
<accession>A0A109B8X5</accession>
<keyword evidence="6" id="KW-1185">Reference proteome</keyword>
<comment type="similarity">
    <text evidence="2">Belongs to the NADH:flavin oxidoreductase/NADH oxidase family.</text>
</comment>
<feature type="domain" description="NADH:flavin oxidoreductase/NADH oxidase N-terminal" evidence="4">
    <location>
        <begin position="11"/>
        <end position="343"/>
    </location>
</feature>
<sequence length="371" mass="40470">MSQTRADQRSDLFDPVELGPYRLANRIAMAPLTRSRATDDGVPGELQAIHYAQRASAGLIINEATNISPQGKGYIRTPGIWSPEQVAGWKLTTKAVHDKGGRIFLQLWHVGRISHPDLQPGGQLPVAPSAVAPENQQAYTAEGFKPIGTPRALETEEIAGIVADYAHAAKCALEAGFDGVEIHAANGYLLQQFLSDKTNKRTDQYGGSIENRTRIVREVVDAVTKVWGGDRVGIRISPLTKFGDIGDSDPEPLYLSLVEELNAYNLAYLHVIEGDTGGDRNPPGGFDLQKLRRAFNGLFMANNNYTLELAIKAREEDLADIICFGRPFISNPDLVERLRSGAPLAEADPNTFYAGEERGYIDYPALTPTSA</sequence>